<evidence type="ECO:0008006" key="4">
    <source>
        <dbReference type="Google" id="ProtNLM"/>
    </source>
</evidence>
<name>A0A9K3KWD5_9STRA</name>
<organism evidence="2 3">
    <name type="scientific">Nitzschia inconspicua</name>
    <dbReference type="NCBI Taxonomy" id="303405"/>
    <lineage>
        <taxon>Eukaryota</taxon>
        <taxon>Sar</taxon>
        <taxon>Stramenopiles</taxon>
        <taxon>Ochrophyta</taxon>
        <taxon>Bacillariophyta</taxon>
        <taxon>Bacillariophyceae</taxon>
        <taxon>Bacillariophycidae</taxon>
        <taxon>Bacillariales</taxon>
        <taxon>Bacillariaceae</taxon>
        <taxon>Nitzschia</taxon>
    </lineage>
</organism>
<sequence>MLCSTRTRTLSSLLSLMMMCFLSYSVCHAQTSCPADYNLTKINNPQPSQTATHLDVHFTCIYNDFATMGFTYPFVPAPFVRVEPGDSIAVYSTPPDIYDIINHDDGTTVSLAHNTITQEPGQTFLVITWPAQQLERLSVGTINGTVLLAEGFTNLKEFNATGRLGGVDAILSTQGTIKLRLIGENQVGKRLNASENTLLDVYIETGEGDVAITAAAPNSITGEVHAVRNSRRTGSVSLVGVESITSTGQGPGMLFADDCSKVDGNCNPLNDTLPNPDPACRLTNTCLVTAFTTTQPGRTCSGQIPPQITCGGGNPVNPPSSASDTTTKLAVNVSILLFFLIQSLVYY</sequence>
<evidence type="ECO:0000313" key="3">
    <source>
        <dbReference type="Proteomes" id="UP000693970"/>
    </source>
</evidence>
<comment type="caution">
    <text evidence="2">The sequence shown here is derived from an EMBL/GenBank/DDBJ whole genome shotgun (WGS) entry which is preliminary data.</text>
</comment>
<proteinExistence type="predicted"/>
<accession>A0A9K3KWD5</accession>
<reference evidence="2" key="1">
    <citation type="journal article" date="2021" name="Sci. Rep.">
        <title>Diploid genomic architecture of Nitzschia inconspicua, an elite biomass production diatom.</title>
        <authorList>
            <person name="Oliver A."/>
            <person name="Podell S."/>
            <person name="Pinowska A."/>
            <person name="Traller J.C."/>
            <person name="Smith S.R."/>
            <person name="McClure R."/>
            <person name="Beliaev A."/>
            <person name="Bohutskyi P."/>
            <person name="Hill E.A."/>
            <person name="Rabines A."/>
            <person name="Zheng H."/>
            <person name="Allen L.Z."/>
            <person name="Kuo A."/>
            <person name="Grigoriev I.V."/>
            <person name="Allen A.E."/>
            <person name="Hazlebeck D."/>
            <person name="Allen E.E."/>
        </authorList>
    </citation>
    <scope>NUCLEOTIDE SEQUENCE</scope>
    <source>
        <strain evidence="2">Hildebrandi</strain>
    </source>
</reference>
<dbReference type="Proteomes" id="UP000693970">
    <property type="component" value="Unassembled WGS sequence"/>
</dbReference>
<gene>
    <name evidence="2" type="ORF">IV203_010619</name>
</gene>
<feature type="chain" id="PRO_5039888420" description="Auto-transporter adhesin head GIN domain-containing protein" evidence="1">
    <location>
        <begin position="30"/>
        <end position="347"/>
    </location>
</feature>
<keyword evidence="3" id="KW-1185">Reference proteome</keyword>
<reference evidence="2" key="2">
    <citation type="submission" date="2021-04" db="EMBL/GenBank/DDBJ databases">
        <authorList>
            <person name="Podell S."/>
        </authorList>
    </citation>
    <scope>NUCLEOTIDE SEQUENCE</scope>
    <source>
        <strain evidence="2">Hildebrandi</strain>
    </source>
</reference>
<keyword evidence="1" id="KW-0732">Signal</keyword>
<evidence type="ECO:0000313" key="2">
    <source>
        <dbReference type="EMBL" id="KAG7351259.1"/>
    </source>
</evidence>
<evidence type="ECO:0000256" key="1">
    <source>
        <dbReference type="SAM" id="SignalP"/>
    </source>
</evidence>
<dbReference type="AlphaFoldDB" id="A0A9K3KWD5"/>
<dbReference type="EMBL" id="JAGRRH010000018">
    <property type="protein sequence ID" value="KAG7351259.1"/>
    <property type="molecule type" value="Genomic_DNA"/>
</dbReference>
<protein>
    <recommendedName>
        <fullName evidence="4">Auto-transporter adhesin head GIN domain-containing protein</fullName>
    </recommendedName>
</protein>
<feature type="signal peptide" evidence="1">
    <location>
        <begin position="1"/>
        <end position="29"/>
    </location>
</feature>